<gene>
    <name evidence="2" type="ORF">MTBPR1_80008</name>
</gene>
<dbReference type="STRING" id="1867952.MTBPR1_80008"/>
<reference evidence="2 3" key="1">
    <citation type="submission" date="2016-07" db="EMBL/GenBank/DDBJ databases">
        <authorList>
            <person name="Lefevre C.T."/>
        </authorList>
    </citation>
    <scope>NUCLEOTIDE SEQUENCE [LARGE SCALE GENOMIC DNA]</scope>
    <source>
        <strain evidence="2">PR1</strain>
    </source>
</reference>
<dbReference type="Proteomes" id="UP000231658">
    <property type="component" value="Unassembled WGS sequence"/>
</dbReference>
<feature type="domain" description="DUF403" evidence="1">
    <location>
        <begin position="1"/>
        <end position="310"/>
    </location>
</feature>
<accession>A0A1C3RKZ6</accession>
<dbReference type="Pfam" id="PF04168">
    <property type="entry name" value="Alpha-E"/>
    <property type="match status" value="1"/>
</dbReference>
<dbReference type="OrthoDB" id="9803532at2"/>
<dbReference type="EMBL" id="FLYE01000047">
    <property type="protein sequence ID" value="SCA57954.1"/>
    <property type="molecule type" value="Genomic_DNA"/>
</dbReference>
<dbReference type="AlphaFoldDB" id="A0A1C3RKZ6"/>
<name>A0A1C3RKZ6_9PROT</name>
<organism evidence="2 3">
    <name type="scientific">Candidatus Terasakiella magnetica</name>
    <dbReference type="NCBI Taxonomy" id="1867952"/>
    <lineage>
        <taxon>Bacteria</taxon>
        <taxon>Pseudomonadati</taxon>
        <taxon>Pseudomonadota</taxon>
        <taxon>Alphaproteobacteria</taxon>
        <taxon>Rhodospirillales</taxon>
        <taxon>Terasakiellaceae</taxon>
        <taxon>Terasakiella</taxon>
    </lineage>
</organism>
<sequence length="314" mass="35955">MLGRAADNLFWMARHMERAENIVRLLQTTRHSNMIKNNDDGEVCRLSLASLQVSGQEELFSKEYGAATKGRVTAFMLCDLNNPSSVKSSLRFARENARATRHLLTSDVWSCMNRTWLAVRDLGYSEISKASIDDHLDWMIDRSYMFRGTMEGSMRRGEGLKFANLGFCLERADYTARFLGAHLGQNNNFATTTRNLQVSDYYQATVLLHALNAYKAYRETFSSSIEVDRIAELLILHEEVPRSLLACVNDVVDILKELNPSSVVLKDVYELQYRLQSVQISQLQRVGIDHFLRDFSKQIDEISLAIQNEFMMVQ</sequence>
<protein>
    <recommendedName>
        <fullName evidence="1">DUF403 domain-containing protein</fullName>
    </recommendedName>
</protein>
<dbReference type="InterPro" id="IPR007296">
    <property type="entry name" value="DUF403"/>
</dbReference>
<evidence type="ECO:0000313" key="2">
    <source>
        <dbReference type="EMBL" id="SCA57954.1"/>
    </source>
</evidence>
<proteinExistence type="predicted"/>
<dbReference type="PANTHER" id="PTHR34595:SF7">
    <property type="entry name" value="SLL1039 PROTEIN"/>
    <property type="match status" value="1"/>
</dbReference>
<dbReference type="PANTHER" id="PTHR34595">
    <property type="entry name" value="BLR5612 PROTEIN"/>
    <property type="match status" value="1"/>
</dbReference>
<evidence type="ECO:0000313" key="3">
    <source>
        <dbReference type="Proteomes" id="UP000231658"/>
    </source>
</evidence>
<dbReference type="RefSeq" id="WP_069189967.1">
    <property type="nucleotide sequence ID" value="NZ_FLYE01000047.1"/>
</dbReference>
<evidence type="ECO:0000259" key="1">
    <source>
        <dbReference type="Pfam" id="PF04168"/>
    </source>
</evidence>
<keyword evidence="3" id="KW-1185">Reference proteome</keyword>
<dbReference type="InterPro" id="IPR051680">
    <property type="entry name" value="ATP-dep_Glu-Cys_Ligase-2"/>
</dbReference>